<dbReference type="AlphaFoldDB" id="A0A9N9YB28"/>
<evidence type="ECO:0000256" key="1">
    <source>
        <dbReference type="SAM" id="SignalP"/>
    </source>
</evidence>
<feature type="signal peptide" evidence="1">
    <location>
        <begin position="1"/>
        <end position="20"/>
    </location>
</feature>
<accession>A0A9N9YB28</accession>
<dbReference type="EMBL" id="CABFNO020001551">
    <property type="protein sequence ID" value="CAG9998809.1"/>
    <property type="molecule type" value="Genomic_DNA"/>
</dbReference>
<feature type="chain" id="PRO_5040239550" evidence="1">
    <location>
        <begin position="21"/>
        <end position="66"/>
    </location>
</feature>
<keyword evidence="3" id="KW-1185">Reference proteome</keyword>
<evidence type="ECO:0000313" key="3">
    <source>
        <dbReference type="Proteomes" id="UP000754883"/>
    </source>
</evidence>
<proteinExistence type="predicted"/>
<dbReference type="Proteomes" id="UP000754883">
    <property type="component" value="Unassembled WGS sequence"/>
</dbReference>
<gene>
    <name evidence="2" type="ORF">CBYS24578_00018281</name>
</gene>
<keyword evidence="1" id="KW-0732">Signal</keyword>
<reference evidence="2 3" key="2">
    <citation type="submission" date="2021-10" db="EMBL/GenBank/DDBJ databases">
        <authorList>
            <person name="Piombo E."/>
        </authorList>
    </citation>
    <scope>NUCLEOTIDE SEQUENCE [LARGE SCALE GENOMIC DNA]</scope>
</reference>
<reference evidence="3" key="1">
    <citation type="submission" date="2019-06" db="EMBL/GenBank/DDBJ databases">
        <authorList>
            <person name="Broberg M."/>
        </authorList>
    </citation>
    <scope>NUCLEOTIDE SEQUENCE [LARGE SCALE GENOMIC DNA]</scope>
</reference>
<comment type="caution">
    <text evidence="2">The sequence shown here is derived from an EMBL/GenBank/DDBJ whole genome shotgun (WGS) entry which is preliminary data.</text>
</comment>
<organism evidence="2 3">
    <name type="scientific">Clonostachys byssicola</name>
    <dbReference type="NCBI Taxonomy" id="160290"/>
    <lineage>
        <taxon>Eukaryota</taxon>
        <taxon>Fungi</taxon>
        <taxon>Dikarya</taxon>
        <taxon>Ascomycota</taxon>
        <taxon>Pezizomycotina</taxon>
        <taxon>Sordariomycetes</taxon>
        <taxon>Hypocreomycetidae</taxon>
        <taxon>Hypocreales</taxon>
        <taxon>Bionectriaceae</taxon>
        <taxon>Clonostachys</taxon>
    </lineage>
</organism>
<sequence length="66" mass="6787">MLFTQVLAMGVLGLASSIAALPTDPATGTVEDSVRSSEDTVNLYARCNLLNCPKGKICIGGKCISA</sequence>
<protein>
    <submittedName>
        <fullName evidence="2">Uncharacterized protein</fullName>
    </submittedName>
</protein>
<evidence type="ECO:0000313" key="2">
    <source>
        <dbReference type="EMBL" id="CAG9998809.1"/>
    </source>
</evidence>
<name>A0A9N9YB28_9HYPO</name>